<dbReference type="AlphaFoldDB" id="A0A6B9FHN5"/>
<evidence type="ECO:0000313" key="3">
    <source>
        <dbReference type="Proteomes" id="UP000012488"/>
    </source>
</evidence>
<gene>
    <name evidence="2" type="ORF">MMSR116_05965</name>
</gene>
<feature type="region of interest" description="Disordered" evidence="1">
    <location>
        <begin position="1"/>
        <end position="160"/>
    </location>
</feature>
<evidence type="ECO:0000313" key="2">
    <source>
        <dbReference type="EMBL" id="QGY01499.1"/>
    </source>
</evidence>
<accession>A0A6B9FHN5</accession>
<organism evidence="2 3">
    <name type="scientific">Methylobacterium mesophilicum SR1.6/6</name>
    <dbReference type="NCBI Taxonomy" id="908290"/>
    <lineage>
        <taxon>Bacteria</taxon>
        <taxon>Pseudomonadati</taxon>
        <taxon>Pseudomonadota</taxon>
        <taxon>Alphaproteobacteria</taxon>
        <taxon>Hyphomicrobiales</taxon>
        <taxon>Methylobacteriaceae</taxon>
        <taxon>Methylobacterium</taxon>
    </lineage>
</organism>
<reference evidence="2 3" key="2">
    <citation type="journal article" date="2013" name="Genome Announc.">
        <title>Draft Genome Sequence of Methylobacterium mesophilicum Strain SR1.6/6, Isolated from Citrus sinensis.</title>
        <authorList>
            <person name="Marinho Almeida D."/>
            <person name="Dini-Andreote F."/>
            <person name="Camargo Neves A.A."/>
            <person name="Juca Ramos R.T."/>
            <person name="Andreote F.D."/>
            <person name="Carneiro A.R."/>
            <person name="Oliveira de Souza Lima A."/>
            <person name="Caracciolo Gomes de Sa P.H."/>
            <person name="Ribeiro Barbosa M.S."/>
            <person name="Araujo W.L."/>
            <person name="Silva A."/>
        </authorList>
    </citation>
    <scope>NUCLEOTIDE SEQUENCE [LARGE SCALE GENOMIC DNA]</scope>
    <source>
        <strain evidence="2 3">SR1.6/6</strain>
    </source>
</reference>
<evidence type="ECO:0000256" key="1">
    <source>
        <dbReference type="SAM" id="MobiDB-lite"/>
    </source>
</evidence>
<dbReference type="KEGG" id="mmes:MMSR116_05965"/>
<reference evidence="2 3" key="1">
    <citation type="journal article" date="2012" name="Genet. Mol. Biol.">
        <title>Analysis of 16S rRNA and mxaF genes revealing insights into Methylobacterium niche-specific plant association.</title>
        <authorList>
            <person name="Dourado M.N."/>
            <person name="Andreote F.D."/>
            <person name="Dini-Andreote F."/>
            <person name="Conti R."/>
            <person name="Araujo J.M."/>
            <person name="Araujo W.L."/>
        </authorList>
    </citation>
    <scope>NUCLEOTIDE SEQUENCE [LARGE SCALE GENOMIC DNA]</scope>
    <source>
        <strain evidence="2 3">SR1.6/6</strain>
    </source>
</reference>
<dbReference type="Proteomes" id="UP000012488">
    <property type="component" value="Chromosome"/>
</dbReference>
<dbReference type="EMBL" id="CP043538">
    <property type="protein sequence ID" value="QGY01499.1"/>
    <property type="molecule type" value="Genomic_DNA"/>
</dbReference>
<proteinExistence type="predicted"/>
<feature type="compositionally biased region" description="Low complexity" evidence="1">
    <location>
        <begin position="16"/>
        <end position="36"/>
    </location>
</feature>
<protein>
    <submittedName>
        <fullName evidence="2">Uncharacterized protein</fullName>
    </submittedName>
</protein>
<feature type="compositionally biased region" description="Basic residues" evidence="1">
    <location>
        <begin position="46"/>
        <end position="68"/>
    </location>
</feature>
<name>A0A6B9FHN5_9HYPH</name>
<sequence length="339" mass="36912">MGSKGTGAARLRSVPSLARRSGASAAPGSARSGAWSTGRVIALLRSKGRSASRGRRRRSRRRRPRRGSARAARAGRRDGRRTGARIHPASTGRRDRGSDGRPGIVRGSPRPPPRRGPDRSGTGRRTKGEGWNRPRYSPPMRASVRRASAYQRATPIGRPTSRPIARRRLTCGGCEACGQTGAGWRELCSTDPPGPLPSEGRGPMELEMTDEVPAAPIERLNWVKQVDGKIAVSVTAFGQTMGLLFSAADAEALMDGLMGALPQQADEFPSIGISRDHPPEAEVEQVDVEPSDRPGHDLQYHLRTGDGQGVKIRVSLREAMRWQRRLQAQIAERLRQTRN</sequence>